<organism evidence="3 4">
    <name type="scientific">Stylosanthes scabra</name>
    <dbReference type="NCBI Taxonomy" id="79078"/>
    <lineage>
        <taxon>Eukaryota</taxon>
        <taxon>Viridiplantae</taxon>
        <taxon>Streptophyta</taxon>
        <taxon>Embryophyta</taxon>
        <taxon>Tracheophyta</taxon>
        <taxon>Spermatophyta</taxon>
        <taxon>Magnoliopsida</taxon>
        <taxon>eudicotyledons</taxon>
        <taxon>Gunneridae</taxon>
        <taxon>Pentapetalae</taxon>
        <taxon>rosids</taxon>
        <taxon>fabids</taxon>
        <taxon>Fabales</taxon>
        <taxon>Fabaceae</taxon>
        <taxon>Papilionoideae</taxon>
        <taxon>50 kb inversion clade</taxon>
        <taxon>dalbergioids sensu lato</taxon>
        <taxon>Dalbergieae</taxon>
        <taxon>Pterocarpus clade</taxon>
        <taxon>Stylosanthes</taxon>
    </lineage>
</organism>
<dbReference type="EMBL" id="JASCZI010090729">
    <property type="protein sequence ID" value="MED6145701.1"/>
    <property type="molecule type" value="Genomic_DNA"/>
</dbReference>
<feature type="region of interest" description="Disordered" evidence="2">
    <location>
        <begin position="128"/>
        <end position="150"/>
    </location>
</feature>
<evidence type="ECO:0000256" key="2">
    <source>
        <dbReference type="SAM" id="MobiDB-lite"/>
    </source>
</evidence>
<keyword evidence="4" id="KW-1185">Reference proteome</keyword>
<feature type="region of interest" description="Disordered" evidence="2">
    <location>
        <begin position="1"/>
        <end position="85"/>
    </location>
</feature>
<evidence type="ECO:0000313" key="4">
    <source>
        <dbReference type="Proteomes" id="UP001341840"/>
    </source>
</evidence>
<reference evidence="3 4" key="1">
    <citation type="journal article" date="2023" name="Plants (Basel)">
        <title>Bridging the Gap: Combining Genomics and Transcriptomics Approaches to Understand Stylosanthes scabra, an Orphan Legume from the Brazilian Caatinga.</title>
        <authorList>
            <person name="Ferreira-Neto J.R.C."/>
            <person name="da Silva M.D."/>
            <person name="Binneck E."/>
            <person name="de Melo N.F."/>
            <person name="da Silva R.H."/>
            <person name="de Melo A.L.T.M."/>
            <person name="Pandolfi V."/>
            <person name="Bustamante F.O."/>
            <person name="Brasileiro-Vidal A.C."/>
            <person name="Benko-Iseppon A.M."/>
        </authorList>
    </citation>
    <scope>NUCLEOTIDE SEQUENCE [LARGE SCALE GENOMIC DNA]</scope>
    <source>
        <tissue evidence="3">Leaves</tissue>
    </source>
</reference>
<feature type="region of interest" description="Disordered" evidence="2">
    <location>
        <begin position="370"/>
        <end position="391"/>
    </location>
</feature>
<feature type="compositionally biased region" description="Basic and acidic residues" evidence="2">
    <location>
        <begin position="73"/>
        <end position="84"/>
    </location>
</feature>
<evidence type="ECO:0000313" key="3">
    <source>
        <dbReference type="EMBL" id="MED6145701.1"/>
    </source>
</evidence>
<dbReference type="PANTHER" id="PTHR31016">
    <property type="entry name" value="OS04G0228100 PROTEIN"/>
    <property type="match status" value="1"/>
</dbReference>
<dbReference type="Proteomes" id="UP001341840">
    <property type="component" value="Unassembled WGS sequence"/>
</dbReference>
<accession>A0ABU6TAF8</accession>
<proteinExistence type="predicted"/>
<gene>
    <name evidence="3" type="ORF">PIB30_027830</name>
</gene>
<sequence length="391" mass="43246">MAYRRRQGGPKASTFEEDIPQTQSSLPENNNEIKNTTNDSSSSTSSSSLAAQAIKASAGGGCNPSLSSANIPDHQRSKSIDGDSKSGFWSVLAQRAKSMIDDDINTVTYPYSTSHATMPQKFRSYSFNTNVPASQSKPPYQRSESNNNNNPTFRKGLDAITSSLNHLGDTFEKAFEEGRMMVEHKTAELKTSIRFRGGNDSMDFNESNLKASRDVAMATAAKAKLLLRELKTVKADLAFAKARCSQLEEENKMLRDRGTTTTTKGQNREDDDMIRLQLETLLAEKARLAGENEVYARENRFLREIVEYHQLTMQDVVYLDDGIAEVPEVYDSSSGVSRITSFNPSPAESPLRVFKTSESPILTKEILNLMEKDSKSASETPLPGASPKHEK</sequence>
<keyword evidence="1" id="KW-0175">Coiled coil</keyword>
<dbReference type="PANTHER" id="PTHR31016:SF20">
    <property type="entry name" value="HEAT-INDUCIBLE TRANSCRIPTION REPRESSOR-RELATED"/>
    <property type="match status" value="1"/>
</dbReference>
<feature type="coiled-coil region" evidence="1">
    <location>
        <begin position="223"/>
        <end position="298"/>
    </location>
</feature>
<protein>
    <submittedName>
        <fullName evidence="3">Uncharacterized protein</fullName>
    </submittedName>
</protein>
<comment type="caution">
    <text evidence="3">The sequence shown here is derived from an EMBL/GenBank/DDBJ whole genome shotgun (WGS) entry which is preliminary data.</text>
</comment>
<name>A0ABU6TAF8_9FABA</name>
<feature type="compositionally biased region" description="Polar residues" evidence="2">
    <location>
        <begin position="20"/>
        <end position="39"/>
    </location>
</feature>
<evidence type="ECO:0000256" key="1">
    <source>
        <dbReference type="SAM" id="Coils"/>
    </source>
</evidence>